<keyword evidence="8" id="KW-0547">Nucleotide-binding</keyword>
<dbReference type="GO" id="GO:0005737">
    <property type="term" value="C:cytoplasm"/>
    <property type="evidence" value="ECO:0007669"/>
    <property type="project" value="TreeGrafter"/>
</dbReference>
<evidence type="ECO:0000256" key="4">
    <source>
        <dbReference type="ARBA" id="ARBA00034617"/>
    </source>
</evidence>
<feature type="domain" description="Helicase C-terminal" evidence="7">
    <location>
        <begin position="161"/>
        <end position="315"/>
    </location>
</feature>
<feature type="region of interest" description="Disordered" evidence="6">
    <location>
        <begin position="533"/>
        <end position="560"/>
    </location>
</feature>
<dbReference type="Proteomes" id="UP000324748">
    <property type="component" value="Unassembled WGS sequence"/>
</dbReference>
<evidence type="ECO:0000313" key="9">
    <source>
        <dbReference type="Proteomes" id="UP000324748"/>
    </source>
</evidence>
<name>A0A5B0R0D4_PUCGR</name>
<dbReference type="GO" id="GO:0043138">
    <property type="term" value="F:3'-5' DNA helicase activity"/>
    <property type="evidence" value="ECO:0007669"/>
    <property type="project" value="UniProtKB-EC"/>
</dbReference>
<dbReference type="InterPro" id="IPR027417">
    <property type="entry name" value="P-loop_NTPase"/>
</dbReference>
<keyword evidence="8" id="KW-0378">Hydrolase</keyword>
<dbReference type="AlphaFoldDB" id="A0A5B0R0D4"/>
<dbReference type="PROSITE" id="PS51194">
    <property type="entry name" value="HELICASE_CTER"/>
    <property type="match status" value="1"/>
</dbReference>
<comment type="caution">
    <text evidence="8">The sequence shown here is derived from an EMBL/GenBank/DDBJ whole genome shotgun (WGS) entry which is preliminary data.</text>
</comment>
<gene>
    <name evidence="8" type="primary">SGS1_36</name>
    <name evidence="8" type="ORF">PGT21_012658</name>
</gene>
<comment type="similarity">
    <text evidence="1">Belongs to the helicase family. RecQ subfamily.</text>
</comment>
<evidence type="ECO:0000313" key="8">
    <source>
        <dbReference type="EMBL" id="KAA1119011.1"/>
    </source>
</evidence>
<dbReference type="GO" id="GO:0005694">
    <property type="term" value="C:chromosome"/>
    <property type="evidence" value="ECO:0007669"/>
    <property type="project" value="TreeGrafter"/>
</dbReference>
<keyword evidence="8" id="KW-0347">Helicase</keyword>
<evidence type="ECO:0000256" key="3">
    <source>
        <dbReference type="ARBA" id="ARBA00023235"/>
    </source>
</evidence>
<dbReference type="Gene3D" id="3.40.50.300">
    <property type="entry name" value="P-loop containing nucleotide triphosphate hydrolases"/>
    <property type="match status" value="2"/>
</dbReference>
<dbReference type="EMBL" id="VSWC01000001">
    <property type="protein sequence ID" value="KAA1119011.1"/>
    <property type="molecule type" value="Genomic_DNA"/>
</dbReference>
<evidence type="ECO:0000259" key="7">
    <source>
        <dbReference type="PROSITE" id="PS51194"/>
    </source>
</evidence>
<keyword evidence="3" id="KW-0413">Isomerase</keyword>
<dbReference type="PANTHER" id="PTHR13710">
    <property type="entry name" value="DNA HELICASE RECQ FAMILY MEMBER"/>
    <property type="match status" value="1"/>
</dbReference>
<accession>A0A5B0R0D4</accession>
<dbReference type="EC" id="5.6.2.4" evidence="5"/>
<dbReference type="GO" id="GO:0003677">
    <property type="term" value="F:DNA binding"/>
    <property type="evidence" value="ECO:0007669"/>
    <property type="project" value="UniProtKB-KW"/>
</dbReference>
<comment type="catalytic activity">
    <reaction evidence="4">
        <text>Couples ATP hydrolysis with the unwinding of duplex DNA by translocating in the 3'-5' direction.</text>
        <dbReference type="EC" id="5.6.2.4"/>
    </reaction>
</comment>
<protein>
    <recommendedName>
        <fullName evidence="5">DNA 3'-5' helicase</fullName>
        <ecNumber evidence="5">5.6.2.4</ecNumber>
    </recommendedName>
</protein>
<keyword evidence="9" id="KW-1185">Reference proteome</keyword>
<evidence type="ECO:0000256" key="5">
    <source>
        <dbReference type="ARBA" id="ARBA00034808"/>
    </source>
</evidence>
<reference evidence="8 9" key="1">
    <citation type="submission" date="2019-05" db="EMBL/GenBank/DDBJ databases">
        <title>Emergence of the Ug99 lineage of the wheat stem rust pathogen through somatic hybridization.</title>
        <authorList>
            <person name="Li F."/>
            <person name="Upadhyaya N.M."/>
            <person name="Sperschneider J."/>
            <person name="Matny O."/>
            <person name="Nguyen-Phuc H."/>
            <person name="Mago R."/>
            <person name="Raley C."/>
            <person name="Miller M.E."/>
            <person name="Silverstein K.A.T."/>
            <person name="Henningsen E."/>
            <person name="Hirsch C.D."/>
            <person name="Visser B."/>
            <person name="Pretorius Z.A."/>
            <person name="Steffenson B.J."/>
            <person name="Schwessinger B."/>
            <person name="Dodds P.N."/>
            <person name="Figueroa M."/>
        </authorList>
    </citation>
    <scope>NUCLEOTIDE SEQUENCE [LARGE SCALE GENOMIC DNA]</scope>
    <source>
        <strain evidence="8">21-0</strain>
    </source>
</reference>
<dbReference type="SUPFAM" id="SSF52540">
    <property type="entry name" value="P-loop containing nucleoside triphosphate hydrolases"/>
    <property type="match status" value="1"/>
</dbReference>
<dbReference type="SMART" id="SM00490">
    <property type="entry name" value="HELICc"/>
    <property type="match status" value="1"/>
</dbReference>
<dbReference type="PANTHER" id="PTHR13710:SF105">
    <property type="entry name" value="ATP-DEPENDENT DNA HELICASE Q1"/>
    <property type="match status" value="1"/>
</dbReference>
<dbReference type="OrthoDB" id="2503069at2759"/>
<evidence type="ECO:0000256" key="6">
    <source>
        <dbReference type="SAM" id="MobiDB-lite"/>
    </source>
</evidence>
<evidence type="ECO:0000256" key="2">
    <source>
        <dbReference type="ARBA" id="ARBA00023125"/>
    </source>
</evidence>
<dbReference type="GO" id="GO:0000724">
    <property type="term" value="P:double-strand break repair via homologous recombination"/>
    <property type="evidence" value="ECO:0007669"/>
    <property type="project" value="TreeGrafter"/>
</dbReference>
<sequence>MTFTKKVADKIIKGDYSFVYMSPEIFLNNGLFNYVFYKKQFQDRLALVAVDEGHMIYLWGLVAKGKGKRSSAHRRMQDRGIFRPSYGNLGARLMATYGVPVMLLSATCRPVAIKSIMKSLKMTNDNVTFVRAELTRPEIRMIRVPMKCSLSSANDLLRVFGPKEDLENQKIPPTLIYSGTRNATLKVMKVVNQARRTPGCEYNPRSPIIRRYHAGTGDKEKIECVEEFTTGKFPCMSCTMALGLGQNWKRVRRVISMGRGDPSTICQMMGRAGRDGRTGLAILMMEPHRKFGKDKVEDFSGDDDQEDDCRMDALAVTPICLRITFSVDNINGYIPVSVDDPSYRAEKRREDREGFPDCKCSNCMPEEAEVLINNFKMMSIDNWDDALEKTLKTFEKTEVSLPTKKARKSQENQSKEKKQLYSTLNDVFVSKFNQFFQEKLGDCAPFMPADIFNTRHAERITKSLDDINSVSELSKVLGGESLDGQLEFIYQIISEFREGDDFVDYLRKQNEYNDEIRGKMERLNGEIAAQAAEKTRLETEATERAIQKRKQSELFKEEDA</sequence>
<organism evidence="8 9">
    <name type="scientific">Puccinia graminis f. sp. tritici</name>
    <dbReference type="NCBI Taxonomy" id="56615"/>
    <lineage>
        <taxon>Eukaryota</taxon>
        <taxon>Fungi</taxon>
        <taxon>Dikarya</taxon>
        <taxon>Basidiomycota</taxon>
        <taxon>Pucciniomycotina</taxon>
        <taxon>Pucciniomycetes</taxon>
        <taxon>Pucciniales</taxon>
        <taxon>Pucciniaceae</taxon>
        <taxon>Puccinia</taxon>
    </lineage>
</organism>
<dbReference type="GO" id="GO:0009378">
    <property type="term" value="F:four-way junction helicase activity"/>
    <property type="evidence" value="ECO:0007669"/>
    <property type="project" value="TreeGrafter"/>
</dbReference>
<dbReference type="InterPro" id="IPR001650">
    <property type="entry name" value="Helicase_C-like"/>
</dbReference>
<dbReference type="Pfam" id="PF00271">
    <property type="entry name" value="Helicase_C"/>
    <property type="match status" value="1"/>
</dbReference>
<evidence type="ECO:0000256" key="1">
    <source>
        <dbReference type="ARBA" id="ARBA00005446"/>
    </source>
</evidence>
<keyword evidence="2" id="KW-0238">DNA-binding</keyword>
<keyword evidence="8" id="KW-0067">ATP-binding</keyword>
<proteinExistence type="inferred from homology"/>